<dbReference type="Pfam" id="PF13191">
    <property type="entry name" value="AAA_16"/>
    <property type="match status" value="1"/>
</dbReference>
<feature type="compositionally biased region" description="Basic and acidic residues" evidence="3">
    <location>
        <begin position="687"/>
        <end position="702"/>
    </location>
</feature>
<dbReference type="InterPro" id="IPR041664">
    <property type="entry name" value="AAA_16"/>
</dbReference>
<sequence>MPGPLSERTDVLELIAAEAARARAGTGGLVLLRGATGTGRTAVLEAAVRDAEAHGMRVLLARCAPCDQAQYFASLTRLLHPAQPTGRPAAGEHEPFQDRDERVVSGHLLLRVAELSEDRPLLVAVDDAHLADPASRRWLVEAARHVDRMPVLLLVTERSQYDIAPPAPGLAHTLPPDLVRTHTLAPLSGRSTALLARGRVGDAAWPRVESRVRASAGHPLLLHALLEDLGGSGAEAVPESSAMLYPGAYQAAVSWWLESAGPRTTAVARALAVLEDTWADIPGRPAAPASPHGSVRPGAPAHPATVRHLAEILTGMTGADPARIAGWLTATTGLGLLRPDAWGRPRWAHRLLRDAVLEGWSEDRRRAAHLAAADAMWQRGDSTAAVARQLLRAGAASRPWAVNVLRDAAREAAREGRAETAVAHLRRLLREPLSDPQRQRVLTELGSLECTAALSRSEPGDGSDSGVSTGIPRLTEALWLPVEPADRVRAAIALGTALARFGHTRSAVETLRGLDESGLSDRPALPQAVRAATVLLSEQDQVLRRQAYARLSEQAHSTPDLVGAAGRALLVRHAAAAGLISAREAMERLRALLLAPAEPETEPFLLGTAAEVAVWADDFDSAEQLADHALAGRDPHVLHPTGEILRDVRADLAMARGTHVLPRHLLADRSPARTDPARHGPAAREASGAEEHPWTEHARADAEYTGPHDPAGPGAPSAPADRARTPRGEDARAVLALVAAGRVATAGRFVTAFDLSRVPDSPERDRFLYARGVLRAAAGNPVGAAHDFLECGRGRSAREELNPAVLPWRTALAECAVARGDRREALLLAEDELRLARVWDTPRTVGRALRVLATATGGRHGLDLAEEAVRLLRTAPGGEELIAALLARGRLLLAAGERTQARETLREAADRAARRGAVRLAQAAEEALREGGARRPATVRTGFEALTDSERRIVELAAEGHTNTEIAGLLHVARRTVETHLTSAYRKLGIRRRGQLQTVLGAAAPRRPDRNYCPEDGRT</sequence>
<organism evidence="5 6">
    <name type="scientific">Streptomyces griseoaurantiacus</name>
    <dbReference type="NCBI Taxonomy" id="68213"/>
    <lineage>
        <taxon>Bacteria</taxon>
        <taxon>Bacillati</taxon>
        <taxon>Actinomycetota</taxon>
        <taxon>Actinomycetes</taxon>
        <taxon>Kitasatosporales</taxon>
        <taxon>Streptomycetaceae</taxon>
        <taxon>Streptomyces</taxon>
        <taxon>Streptomyces aurantiacus group</taxon>
    </lineage>
</organism>
<dbReference type="GO" id="GO:0005524">
    <property type="term" value="F:ATP binding"/>
    <property type="evidence" value="ECO:0007669"/>
    <property type="project" value="UniProtKB-KW"/>
</dbReference>
<reference evidence="5 6" key="1">
    <citation type="submission" date="2016-10" db="EMBL/GenBank/DDBJ databases">
        <authorList>
            <person name="de Groot N.N."/>
        </authorList>
    </citation>
    <scope>NUCLEOTIDE SEQUENCE [LARGE SCALE GENOMIC DNA]</scope>
    <source>
        <strain evidence="5 6">CGMCC 4.1859</strain>
    </source>
</reference>
<dbReference type="SUPFAM" id="SSF46894">
    <property type="entry name" value="C-terminal effector domain of the bipartite response regulators"/>
    <property type="match status" value="1"/>
</dbReference>
<dbReference type="CDD" id="cd06170">
    <property type="entry name" value="LuxR_C_like"/>
    <property type="match status" value="1"/>
</dbReference>
<dbReference type="InterPro" id="IPR036388">
    <property type="entry name" value="WH-like_DNA-bd_sf"/>
</dbReference>
<dbReference type="PROSITE" id="PS50043">
    <property type="entry name" value="HTH_LUXR_2"/>
    <property type="match status" value="1"/>
</dbReference>
<dbReference type="InterPro" id="IPR016032">
    <property type="entry name" value="Sig_transdc_resp-reg_C-effctor"/>
</dbReference>
<dbReference type="SUPFAM" id="SSF52540">
    <property type="entry name" value="P-loop containing nucleoside triphosphate hydrolases"/>
    <property type="match status" value="1"/>
</dbReference>
<keyword evidence="1" id="KW-0547">Nucleotide-binding</keyword>
<dbReference type="PANTHER" id="PTHR16305">
    <property type="entry name" value="TESTICULAR SOLUBLE ADENYLYL CYCLASE"/>
    <property type="match status" value="1"/>
</dbReference>
<proteinExistence type="predicted"/>
<dbReference type="PROSITE" id="PS00622">
    <property type="entry name" value="HTH_LUXR_1"/>
    <property type="match status" value="1"/>
</dbReference>
<evidence type="ECO:0000256" key="2">
    <source>
        <dbReference type="ARBA" id="ARBA00022840"/>
    </source>
</evidence>
<dbReference type="EMBL" id="FNAX01000003">
    <property type="protein sequence ID" value="SDE74698.1"/>
    <property type="molecule type" value="Genomic_DNA"/>
</dbReference>
<feature type="compositionally biased region" description="Low complexity" evidence="3">
    <location>
        <begin position="707"/>
        <end position="720"/>
    </location>
</feature>
<protein>
    <submittedName>
        <fullName evidence="5">Regulatory protein, luxR family</fullName>
    </submittedName>
</protein>
<dbReference type="GO" id="GO:0005737">
    <property type="term" value="C:cytoplasm"/>
    <property type="evidence" value="ECO:0007669"/>
    <property type="project" value="TreeGrafter"/>
</dbReference>
<dbReference type="InterPro" id="IPR000792">
    <property type="entry name" value="Tscrpt_reg_LuxR_C"/>
</dbReference>
<dbReference type="PRINTS" id="PR00038">
    <property type="entry name" value="HTHLUXR"/>
</dbReference>
<dbReference type="OrthoDB" id="3178131at2"/>
<dbReference type="PANTHER" id="PTHR16305:SF35">
    <property type="entry name" value="TRANSCRIPTIONAL ACTIVATOR DOMAIN"/>
    <property type="match status" value="1"/>
</dbReference>
<dbReference type="SMART" id="SM00421">
    <property type="entry name" value="HTH_LUXR"/>
    <property type="match status" value="1"/>
</dbReference>
<feature type="region of interest" description="Disordered" evidence="3">
    <location>
        <begin position="663"/>
        <end position="728"/>
    </location>
</feature>
<dbReference type="GO" id="GO:0003677">
    <property type="term" value="F:DNA binding"/>
    <property type="evidence" value="ECO:0007669"/>
    <property type="project" value="InterPro"/>
</dbReference>
<dbReference type="Proteomes" id="UP000198614">
    <property type="component" value="Unassembled WGS sequence"/>
</dbReference>
<dbReference type="InterPro" id="IPR027417">
    <property type="entry name" value="P-loop_NTPase"/>
</dbReference>
<dbReference type="GO" id="GO:0006355">
    <property type="term" value="P:regulation of DNA-templated transcription"/>
    <property type="evidence" value="ECO:0007669"/>
    <property type="project" value="InterPro"/>
</dbReference>
<evidence type="ECO:0000313" key="5">
    <source>
        <dbReference type="EMBL" id="SDE74698.1"/>
    </source>
</evidence>
<evidence type="ECO:0000313" key="6">
    <source>
        <dbReference type="Proteomes" id="UP000198614"/>
    </source>
</evidence>
<evidence type="ECO:0000256" key="3">
    <source>
        <dbReference type="SAM" id="MobiDB-lite"/>
    </source>
</evidence>
<feature type="region of interest" description="Disordered" evidence="3">
    <location>
        <begin position="282"/>
        <end position="301"/>
    </location>
</feature>
<evidence type="ECO:0000259" key="4">
    <source>
        <dbReference type="PROSITE" id="PS50043"/>
    </source>
</evidence>
<evidence type="ECO:0000256" key="1">
    <source>
        <dbReference type="ARBA" id="ARBA00022741"/>
    </source>
</evidence>
<gene>
    <name evidence="5" type="ORF">SAMN05216260_103358</name>
</gene>
<dbReference type="Gene3D" id="1.10.10.10">
    <property type="entry name" value="Winged helix-like DNA-binding domain superfamily/Winged helix DNA-binding domain"/>
    <property type="match status" value="1"/>
</dbReference>
<accession>A0A1G7FFR9</accession>
<dbReference type="Pfam" id="PF00196">
    <property type="entry name" value="GerE"/>
    <property type="match status" value="1"/>
</dbReference>
<name>A0A1G7FFR9_9ACTN</name>
<feature type="compositionally biased region" description="Basic and acidic residues" evidence="3">
    <location>
        <begin position="665"/>
        <end position="678"/>
    </location>
</feature>
<keyword evidence="2" id="KW-0067">ATP-binding</keyword>
<dbReference type="AlphaFoldDB" id="A0A1G7FFR9"/>
<feature type="domain" description="HTH luxR-type" evidence="4">
    <location>
        <begin position="939"/>
        <end position="1004"/>
    </location>
</feature>
<dbReference type="GO" id="GO:0004016">
    <property type="term" value="F:adenylate cyclase activity"/>
    <property type="evidence" value="ECO:0007669"/>
    <property type="project" value="TreeGrafter"/>
</dbReference>